<dbReference type="OrthoDB" id="2691647at2"/>
<dbReference type="InterPro" id="IPR025321">
    <property type="entry name" value="DUF4227"/>
</dbReference>
<gene>
    <name evidence="1" type="ORF">FHP05_02485</name>
</gene>
<accession>A0A5C8P2Y4</accession>
<proteinExistence type="predicted"/>
<dbReference type="RefSeq" id="WP_147665646.1">
    <property type="nucleotide sequence ID" value="NZ_VDUW01000001.1"/>
</dbReference>
<protein>
    <submittedName>
        <fullName evidence="1">DUF4227 family protein</fullName>
    </submittedName>
</protein>
<name>A0A5C8P2Y4_9BACI</name>
<evidence type="ECO:0000313" key="1">
    <source>
        <dbReference type="EMBL" id="TXL67909.1"/>
    </source>
</evidence>
<dbReference type="Pfam" id="PF14004">
    <property type="entry name" value="DUF4227"/>
    <property type="match status" value="1"/>
</dbReference>
<reference evidence="1 2" key="1">
    <citation type="submission" date="2019-06" db="EMBL/GenBank/DDBJ databases">
        <title>Cerasibacillus sp. nov., isolated from maize field.</title>
        <authorList>
            <person name="Lin S.-Y."/>
            <person name="Tsai C.-F."/>
            <person name="Young C.-C."/>
        </authorList>
    </citation>
    <scope>NUCLEOTIDE SEQUENCE [LARGE SCALE GENOMIC DNA]</scope>
    <source>
        <strain evidence="1 2">CC-CFT480</strain>
    </source>
</reference>
<keyword evidence="2" id="KW-1185">Reference proteome</keyword>
<sequence>MKRMVWRSVKLFIVFIACTVLFYLGLRIMHIEYEQFQRYDPPEGPAIKVFNNEGEYKNRFHPFLRFGE</sequence>
<dbReference type="EMBL" id="VDUW01000001">
    <property type="protein sequence ID" value="TXL67909.1"/>
    <property type="molecule type" value="Genomic_DNA"/>
</dbReference>
<dbReference type="AlphaFoldDB" id="A0A5C8P2Y4"/>
<dbReference type="Proteomes" id="UP000321574">
    <property type="component" value="Unassembled WGS sequence"/>
</dbReference>
<evidence type="ECO:0000313" key="2">
    <source>
        <dbReference type="Proteomes" id="UP000321574"/>
    </source>
</evidence>
<organism evidence="1 2">
    <name type="scientific">Cerasibacillus terrae</name>
    <dbReference type="NCBI Taxonomy" id="2498845"/>
    <lineage>
        <taxon>Bacteria</taxon>
        <taxon>Bacillati</taxon>
        <taxon>Bacillota</taxon>
        <taxon>Bacilli</taxon>
        <taxon>Bacillales</taxon>
        <taxon>Bacillaceae</taxon>
        <taxon>Cerasibacillus</taxon>
    </lineage>
</organism>
<comment type="caution">
    <text evidence="1">The sequence shown here is derived from an EMBL/GenBank/DDBJ whole genome shotgun (WGS) entry which is preliminary data.</text>
</comment>